<dbReference type="VEuPathDB" id="FungiDB:HZS61_005391"/>
<dbReference type="EMBL" id="MRCX01000722">
    <property type="protein sequence ID" value="RKK60074.1"/>
    <property type="molecule type" value="Genomic_DNA"/>
</dbReference>
<gene>
    <name evidence="1" type="ORF">BFJ69_g17255</name>
</gene>
<evidence type="ECO:0008006" key="3">
    <source>
        <dbReference type="Google" id="ProtNLM"/>
    </source>
</evidence>
<protein>
    <recommendedName>
        <fullName evidence="3">DUF676 domain-containing protein</fullName>
    </recommendedName>
</protein>
<dbReference type="VEuPathDB" id="FungiDB:FOC4_g10000247"/>
<reference evidence="1 2" key="1">
    <citation type="journal article" date="2018" name="Sci. Rep.">
        <title>Characterisation of pathogen-specific regions and novel effector candidates in Fusarium oxysporum f. sp. cepae.</title>
        <authorList>
            <person name="Armitage A.D."/>
            <person name="Taylor A."/>
            <person name="Sobczyk M.K."/>
            <person name="Baxter L."/>
            <person name="Greenfield B.P."/>
            <person name="Bates H.J."/>
            <person name="Wilson F."/>
            <person name="Jackson A.C."/>
            <person name="Ott S."/>
            <person name="Harrison R.J."/>
            <person name="Clarkson J.P."/>
        </authorList>
    </citation>
    <scope>NUCLEOTIDE SEQUENCE [LARGE SCALE GENOMIC DNA]</scope>
    <source>
        <strain evidence="1 2">Fo_A13</strain>
    </source>
</reference>
<name>A0A420M8S0_FUSOX</name>
<dbReference type="VEuPathDB" id="FungiDB:FOIG_16426"/>
<dbReference type="InterPro" id="IPR029058">
    <property type="entry name" value="AB_hydrolase_fold"/>
</dbReference>
<accession>A0A420M8S0</accession>
<dbReference type="VEuPathDB" id="FungiDB:FOZG_06302"/>
<dbReference type="PANTHER" id="PTHR42044">
    <property type="entry name" value="DUF676 DOMAIN-CONTAINING PROTEIN-RELATED"/>
    <property type="match status" value="1"/>
</dbReference>
<comment type="caution">
    <text evidence="1">The sequence shown here is derived from an EMBL/GenBank/DDBJ whole genome shotgun (WGS) entry which is preliminary data.</text>
</comment>
<dbReference type="Proteomes" id="UP000285084">
    <property type="component" value="Unassembled WGS sequence"/>
</dbReference>
<organism evidence="1 2">
    <name type="scientific">Fusarium oxysporum</name>
    <name type="common">Fusarium vascular wilt</name>
    <dbReference type="NCBI Taxonomy" id="5507"/>
    <lineage>
        <taxon>Eukaryota</taxon>
        <taxon>Fungi</taxon>
        <taxon>Dikarya</taxon>
        <taxon>Ascomycota</taxon>
        <taxon>Pezizomycotina</taxon>
        <taxon>Sordariomycetes</taxon>
        <taxon>Hypocreomycetidae</taxon>
        <taxon>Hypocreales</taxon>
        <taxon>Nectriaceae</taxon>
        <taxon>Fusarium</taxon>
        <taxon>Fusarium oxysporum species complex</taxon>
    </lineage>
</organism>
<dbReference type="VEuPathDB" id="FungiDB:FOMG_16957"/>
<dbReference type="SUPFAM" id="SSF53474">
    <property type="entry name" value="alpha/beta-Hydrolases"/>
    <property type="match status" value="1"/>
</dbReference>
<dbReference type="PANTHER" id="PTHR42044:SF2">
    <property type="entry name" value="DUF676 DOMAIN-CONTAINING PROTEIN"/>
    <property type="match status" value="1"/>
</dbReference>
<proteinExistence type="predicted"/>
<sequence length="968" mass="107805">MEPSRSAEPPLIKGSEASHEVDLFNFNLEDMDIAEDVEAELQDFIRLARLELFEAASEWFQKYLSRHQSMFPVLVEHLDMLLQARRYQDVVNILDIEMQEDPGKNLAAHDETNRNGISQLLSSMKTLAMARLKMLQANALLATLEDCRRYLETEWPGDASEDASAIRIHLVEVYLGIVIAALESGLITEQERFKYTNPPWTAEGAPEWSGFCAWYTKLRKNDYHWEAHRIQSILLPQVTFEEAKETFIQTGVSEVVVDTEWTGDSDESFVLSMLVMSNTVCAYLLKAAELQPHSANLASTYFDTSRSLKAELSRNSTLDIIDEGLPLKRVDELELELKHSRSLWRLFVSCVRLFFCKTYYFPKSFFSYYPLLSGPLWPSMLDFVGDTAQGFVAVGMEVASNTTGTVHKVATDSASTTRKVAGDIASTGTKIVGDTVHTFAKVGFNVAGTTNKIVNDVGGTVKQILLGQDLTGIPNKVLYDGLGTLVKVTGDGASTVTNVLSNSSSTVYKVVKDTMSTADKIALDTKTTVLKVKDDTLATGVHAASRALSSRAADDFLKYAMDVLTTAHDAAVVDAILQVIHRSLEAMTQSLSGAALLWRAIFTNGTNEDTLGFILNHLYDLMQFLYDLVKPENVIPRFPAAAGTIESHADGFPGRDNPYNELDLRQKENRHAIIYQVQRVALTLIAILKMGRKHVQPSGLGDLKMNVSLRSDFSRDGNPPRPTYVSRLVGFPASPPNEKWLFINGIANEFIWFQHSCDKIRDTFKREVKGIYNRSDGILWDLIECCGEHSAATVKNDLIERTRSSKAAQDILERELRDALWPVDRSAPDKVVMIAHSQGCLLLRLALQTLVRENPRGSQQRRDMKERLRVFTFGNPSIDWGVIDGTMRSLSEYAEVTEHFAHKADFVAMLGVVTHCRDQDSGYDDNSVFYSTDGKGHLFGAHYPLGAEAYNAGAESTLLRAVKGVTID</sequence>
<evidence type="ECO:0000313" key="1">
    <source>
        <dbReference type="EMBL" id="RKK60074.1"/>
    </source>
</evidence>
<dbReference type="VEuPathDB" id="FungiDB:FOXG_16697"/>
<evidence type="ECO:0000313" key="2">
    <source>
        <dbReference type="Proteomes" id="UP000285084"/>
    </source>
</evidence>
<dbReference type="AlphaFoldDB" id="A0A420M8S0"/>